<comment type="caution">
    <text evidence="3">The sequence shown here is derived from an EMBL/GenBank/DDBJ whole genome shotgun (WGS) entry which is preliminary data.</text>
</comment>
<dbReference type="EMBL" id="JBHSCX010000025">
    <property type="protein sequence ID" value="MFC4364417.1"/>
    <property type="molecule type" value="Genomic_DNA"/>
</dbReference>
<dbReference type="PANTHER" id="PTHR34216">
    <property type="match status" value="1"/>
</dbReference>
<dbReference type="InterPro" id="IPR051398">
    <property type="entry name" value="Polysacch_Deacetylase"/>
</dbReference>
<dbReference type="InterPro" id="IPR011330">
    <property type="entry name" value="Glyco_hydro/deAcase_b/a-brl"/>
</dbReference>
<keyword evidence="3" id="KW-0378">Hydrolase</keyword>
<evidence type="ECO:0000256" key="1">
    <source>
        <dbReference type="ARBA" id="ARBA00022729"/>
    </source>
</evidence>
<dbReference type="GO" id="GO:0016787">
    <property type="term" value="F:hydrolase activity"/>
    <property type="evidence" value="ECO:0007669"/>
    <property type="project" value="UniProtKB-KW"/>
</dbReference>
<dbReference type="EC" id="3.-.-.-" evidence="3"/>
<evidence type="ECO:0000313" key="3">
    <source>
        <dbReference type="EMBL" id="MFC4364417.1"/>
    </source>
</evidence>
<sequence>MDRVISAILKLPGVSRIAETTLGHYVTIFMLHRSQAETPSLLGANPDVLEQCLQYAQNNNFQFLSIDDILELATNGETPSRPTICFTLDDGFLDQTETLIPILLKYNAKPTLFVLESFVNQLAWPWDAKVGYLLANAKPTVADFSFESSVFNLDTSSTEAAIKTRRHIVSHLKRCNPSQTSQLINDLAMRLDIGIPQKAPSHFNAPDWDKLRMLEKQGLRIGSHASSHHPFTSLSDEQIREELTRSLKTLKHELRNPSSVFCYPSGTQHDFNAGHTKLVQAAGYAGAVTAISGNTTLLKIANAPYTIPRHSFPTSLVKFIRYTSWVEFVRSKIS</sequence>
<protein>
    <submittedName>
        <fullName evidence="3">Polysaccharide deacetylase family protein</fullName>
        <ecNumber evidence="3">3.-.-.-</ecNumber>
    </submittedName>
</protein>
<evidence type="ECO:0000313" key="4">
    <source>
        <dbReference type="Proteomes" id="UP001595840"/>
    </source>
</evidence>
<reference evidence="4" key="1">
    <citation type="journal article" date="2019" name="Int. J. Syst. Evol. Microbiol.">
        <title>The Global Catalogue of Microorganisms (GCM) 10K type strain sequencing project: providing services to taxonomists for standard genome sequencing and annotation.</title>
        <authorList>
            <consortium name="The Broad Institute Genomics Platform"/>
            <consortium name="The Broad Institute Genome Sequencing Center for Infectious Disease"/>
            <person name="Wu L."/>
            <person name="Ma J."/>
        </authorList>
    </citation>
    <scope>NUCLEOTIDE SEQUENCE [LARGE SCALE GENOMIC DNA]</scope>
    <source>
        <strain evidence="4">CECT 8570</strain>
    </source>
</reference>
<dbReference type="InterPro" id="IPR002509">
    <property type="entry name" value="NODB_dom"/>
</dbReference>
<evidence type="ECO:0000259" key="2">
    <source>
        <dbReference type="Pfam" id="PF01522"/>
    </source>
</evidence>
<dbReference type="RefSeq" id="WP_290260793.1">
    <property type="nucleotide sequence ID" value="NZ_JAUFQG010000004.1"/>
</dbReference>
<feature type="domain" description="NodB homology" evidence="2">
    <location>
        <begin position="78"/>
        <end position="285"/>
    </location>
</feature>
<name>A0ABV8V962_9GAMM</name>
<organism evidence="3 4">
    <name type="scientific">Simiduia curdlanivorans</name>
    <dbReference type="NCBI Taxonomy" id="1492769"/>
    <lineage>
        <taxon>Bacteria</taxon>
        <taxon>Pseudomonadati</taxon>
        <taxon>Pseudomonadota</taxon>
        <taxon>Gammaproteobacteria</taxon>
        <taxon>Cellvibrionales</taxon>
        <taxon>Cellvibrionaceae</taxon>
        <taxon>Simiduia</taxon>
    </lineage>
</organism>
<dbReference type="Proteomes" id="UP001595840">
    <property type="component" value="Unassembled WGS sequence"/>
</dbReference>
<dbReference type="Pfam" id="PF01522">
    <property type="entry name" value="Polysacc_deac_1"/>
    <property type="match status" value="1"/>
</dbReference>
<dbReference type="SUPFAM" id="SSF88713">
    <property type="entry name" value="Glycoside hydrolase/deacetylase"/>
    <property type="match status" value="1"/>
</dbReference>
<dbReference type="Gene3D" id="3.20.20.370">
    <property type="entry name" value="Glycoside hydrolase/deacetylase"/>
    <property type="match status" value="1"/>
</dbReference>
<proteinExistence type="predicted"/>
<dbReference type="PANTHER" id="PTHR34216:SF7">
    <property type="entry name" value="POLY-BETA-1,6-N-ACETYL-D-GLUCOSAMINE N-DEACETYLASE"/>
    <property type="match status" value="1"/>
</dbReference>
<dbReference type="CDD" id="cd10918">
    <property type="entry name" value="CE4_NodB_like_5s_6s"/>
    <property type="match status" value="1"/>
</dbReference>
<keyword evidence="4" id="KW-1185">Reference proteome</keyword>
<gene>
    <name evidence="3" type="ORF">ACFOX3_19065</name>
</gene>
<accession>A0ABV8V962</accession>
<keyword evidence="1" id="KW-0732">Signal</keyword>